<reference evidence="5 6" key="1">
    <citation type="submission" date="2020-08" db="EMBL/GenBank/DDBJ databases">
        <title>Draft genome sequencing of an Anaerocolumna strain isolated from anoxic soil subjected to BSD treatment.</title>
        <authorList>
            <person name="Uek A."/>
            <person name="Tonouchi A."/>
        </authorList>
    </citation>
    <scope>NUCLEOTIDE SEQUENCE [LARGE SCALE GENOMIC DNA]</scope>
    <source>
        <strain evidence="5 6">CTTW</strain>
    </source>
</reference>
<name>A0A7I8DIS9_9FIRM</name>
<dbReference type="GO" id="GO:0030246">
    <property type="term" value="F:carbohydrate binding"/>
    <property type="evidence" value="ECO:0007669"/>
    <property type="project" value="InterPro"/>
</dbReference>
<dbReference type="InterPro" id="IPR012341">
    <property type="entry name" value="6hp_glycosidase-like_sf"/>
</dbReference>
<dbReference type="Gene3D" id="2.70.98.40">
    <property type="entry name" value="Glycoside hydrolase, family 65, N-terminal domain"/>
    <property type="match status" value="1"/>
</dbReference>
<dbReference type="GO" id="GO:0016757">
    <property type="term" value="F:glycosyltransferase activity"/>
    <property type="evidence" value="ECO:0007669"/>
    <property type="project" value="UniProtKB-KW"/>
</dbReference>
<keyword evidence="1" id="KW-0328">Glycosyltransferase</keyword>
<protein>
    <submittedName>
        <fullName evidence="5">Glycosyl transferase</fullName>
    </submittedName>
</protein>
<keyword evidence="6" id="KW-1185">Reference proteome</keyword>
<dbReference type="PANTHER" id="PTHR37469">
    <property type="entry name" value="CELLOBIONIC ACID PHOSPHORYLASE-RELATED"/>
    <property type="match status" value="1"/>
</dbReference>
<dbReference type="InterPro" id="IPR008928">
    <property type="entry name" value="6-hairpin_glycosidase_sf"/>
</dbReference>
<dbReference type="EMBL" id="AP023368">
    <property type="protein sequence ID" value="BCJ98363.1"/>
    <property type="molecule type" value="Genomic_DNA"/>
</dbReference>
<dbReference type="Pfam" id="PF06165">
    <property type="entry name" value="GH94_b-supersand"/>
    <property type="match status" value="1"/>
</dbReference>
<evidence type="ECO:0000313" key="6">
    <source>
        <dbReference type="Proteomes" id="UP000515703"/>
    </source>
</evidence>
<dbReference type="InterPro" id="IPR037018">
    <property type="entry name" value="GH65_N"/>
</dbReference>
<dbReference type="SMART" id="SM01068">
    <property type="entry name" value="CBM_X"/>
    <property type="match status" value="1"/>
</dbReference>
<accession>A0A7I8DIS9</accession>
<evidence type="ECO:0000259" key="3">
    <source>
        <dbReference type="Pfam" id="PF06165"/>
    </source>
</evidence>
<reference evidence="5 6" key="2">
    <citation type="submission" date="2020-08" db="EMBL/GenBank/DDBJ databases">
        <authorList>
            <person name="Ueki A."/>
            <person name="Tonouchi A."/>
        </authorList>
    </citation>
    <scope>NUCLEOTIDE SEQUENCE [LARGE SCALE GENOMIC DNA]</scope>
    <source>
        <strain evidence="5 6">CTTW</strain>
    </source>
</reference>
<evidence type="ECO:0000256" key="2">
    <source>
        <dbReference type="ARBA" id="ARBA00022679"/>
    </source>
</evidence>
<proteinExistence type="predicted"/>
<dbReference type="AlphaFoldDB" id="A0A7I8DIS9"/>
<dbReference type="InterPro" id="IPR010383">
    <property type="entry name" value="Glyco_hydrolase_94_b-supersand"/>
</dbReference>
<sequence length="760" mass="88644">MYHFHKDRKEVTIDHYNTPTPWMNYLSNGTFHTMISQAGGGVAFYRSPQIWRINHYRFFHLPTDRSGFYTYIKDNQDIWCPTSEPCKLKPDQWKAAHGMGYTRYEASKNGLEVTATYMVGKYENALLWDLKLKSDEDKQITVFPYVELGMMEFMRELQWQCYNKHQLSAYNLEDILIYRYGVEDQPKPKETPLVYFACDTEISGFDCDRDEFIGSYRSEENPIRVEENACSNSTLYGGDPCFAFQLTVDLKAGEEKEIHIFLGTAMTEEEILASVKNCRQKNFISKSMEALKQDWDEFLEKFQCELPDKEAETMINIWNPYQMERNFQFSRNISYYATGTFRGVGVRDTAQDILAMIPFDTKRAKDKLNLLFTQQYQDGHCNHYFFPTEGWEPVKRIHSDNHLWLVMDVYHIVMEEGKLDYLFTELPYYDGGENGTVWGHIKRSIAFTKKHLGEKGFPLMLSSDWNDMLYKVCREGKGESIWTSMQFGTVLNMMSQIAELMGEEASEYNRTYEEQKQLINTVAWDGQWFRRCITDEGTFIGSEAEEQAKIWLNTQSWAVISGMGDPAKQVQAMDSVRKYLNTEFGIKKIHPAMKDYPSKEDPLTYYNKGCGENGSVFCHANTWAIIAECMLGRSDLAYEYYHQLLPMVVQSRAGEYRYKAEPYVYASNIFGPESDKFGLANVSWLTGTAAWMYLAATQYLLGVKPRWEGLEIAPCIPKDWENIRIERVFRGCKYHITIKNRDKKVFIEHIEGRKEFSVEV</sequence>
<organism evidence="5 6">
    <name type="scientific">Anaerocolumna chitinilytica</name>
    <dbReference type="NCBI Taxonomy" id="1727145"/>
    <lineage>
        <taxon>Bacteria</taxon>
        <taxon>Bacillati</taxon>
        <taxon>Bacillota</taxon>
        <taxon>Clostridia</taxon>
        <taxon>Lachnospirales</taxon>
        <taxon>Lachnospiraceae</taxon>
        <taxon>Anaerocolumna</taxon>
    </lineage>
</organism>
<dbReference type="InterPro" id="IPR011013">
    <property type="entry name" value="Gal_mutarotase_sf_dom"/>
</dbReference>
<dbReference type="Gene3D" id="1.50.10.10">
    <property type="match status" value="1"/>
</dbReference>
<dbReference type="InterPro" id="IPR052047">
    <property type="entry name" value="GH94_Enzymes"/>
</dbReference>
<dbReference type="Proteomes" id="UP000515703">
    <property type="component" value="Chromosome"/>
</dbReference>
<evidence type="ECO:0000313" key="5">
    <source>
        <dbReference type="EMBL" id="BCJ98363.1"/>
    </source>
</evidence>
<dbReference type="Pfam" id="PF17167">
    <property type="entry name" value="Glyco_hydro_94"/>
    <property type="match status" value="1"/>
</dbReference>
<dbReference type="InterPro" id="IPR033432">
    <property type="entry name" value="GH94_catalytic"/>
</dbReference>
<dbReference type="SUPFAM" id="SSF74650">
    <property type="entry name" value="Galactose mutarotase-like"/>
    <property type="match status" value="1"/>
</dbReference>
<feature type="domain" description="Glycosyl hydrolase 94 catalytic" evidence="4">
    <location>
        <begin position="295"/>
        <end position="702"/>
    </location>
</feature>
<keyword evidence="2 5" id="KW-0808">Transferase</keyword>
<evidence type="ECO:0000256" key="1">
    <source>
        <dbReference type="ARBA" id="ARBA00022676"/>
    </source>
</evidence>
<dbReference type="Gene3D" id="1.20.890.20">
    <property type="entry name" value="mpn423 like domain"/>
    <property type="match status" value="1"/>
</dbReference>
<gene>
    <name evidence="5" type="ORF">bsdcttw_14040</name>
</gene>
<dbReference type="SUPFAM" id="SSF48208">
    <property type="entry name" value="Six-hairpin glycosidases"/>
    <property type="match status" value="1"/>
</dbReference>
<dbReference type="Gene3D" id="2.60.420.10">
    <property type="entry name" value="Maltose phosphorylase, domain 3"/>
    <property type="match status" value="1"/>
</dbReference>
<dbReference type="GO" id="GO:0005975">
    <property type="term" value="P:carbohydrate metabolic process"/>
    <property type="evidence" value="ECO:0007669"/>
    <property type="project" value="InterPro"/>
</dbReference>
<feature type="domain" description="Glycosyl hydrolase 94 supersandwich" evidence="3">
    <location>
        <begin position="12"/>
        <end position="280"/>
    </location>
</feature>
<dbReference type="PANTHER" id="PTHR37469:SF2">
    <property type="entry name" value="CELLOBIONIC ACID PHOSPHORYLASE"/>
    <property type="match status" value="1"/>
</dbReference>
<dbReference type="RefSeq" id="WP_185258695.1">
    <property type="nucleotide sequence ID" value="NZ_AP023368.1"/>
</dbReference>
<dbReference type="KEGG" id="acht:bsdcttw_14040"/>
<evidence type="ECO:0000259" key="4">
    <source>
        <dbReference type="Pfam" id="PF17167"/>
    </source>
</evidence>